<evidence type="ECO:0000313" key="11">
    <source>
        <dbReference type="Proteomes" id="UP001176521"/>
    </source>
</evidence>
<dbReference type="InterPro" id="IPR000164">
    <property type="entry name" value="Histone_H3/CENP-A"/>
</dbReference>
<keyword evidence="5" id="KW-0238">DNA-binding</keyword>
<feature type="region of interest" description="Disordered" evidence="8">
    <location>
        <begin position="129"/>
        <end position="177"/>
    </location>
</feature>
<protein>
    <recommendedName>
        <fullName evidence="9">Core Histone H2A/H2B/H3 domain-containing protein</fullName>
    </recommendedName>
</protein>
<dbReference type="GO" id="GO:0000786">
    <property type="term" value="C:nucleosome"/>
    <property type="evidence" value="ECO:0007669"/>
    <property type="project" value="UniProtKB-KW"/>
</dbReference>
<evidence type="ECO:0000256" key="1">
    <source>
        <dbReference type="ARBA" id="ARBA00004123"/>
    </source>
</evidence>
<comment type="similarity">
    <text evidence="3">Belongs to the histone H3 family.</text>
</comment>
<keyword evidence="6" id="KW-0539">Nucleus</keyword>
<sequence>MDQGDCGLQKAIQEALSVFPGFDDGFNAFLQELGTRDSGRVLTLPQEDDHDPSVLPSSSQVGISLLREDLRDAYRLAYAFAKEALAANELPDWEVLVELERAELPNATEERMKQHFDAFFASVRSLPETGSRSGAAEAGRTGDKRRIDPDDETDARRDTEAGSSRPGPSPAVGCPVTRSTPALSNAARAAVCGTSSGIHLSWIYWGLYRWDQGLSAEMPLTFEEVEDARRLGHSRSGGMARKAPPSAPALPSRLTSFQFENPFTLPLSSFPAMARVKVAATPRGAAAVSAKSKNGMASGQVAVPGFKALKGVGGVKKPHRYKPGTVALREIRRYQKSTELLIRRLPFQRLVREISQDIWRDIRFQSSAIAALQEASEAYLIDLFRDVNDAAIHAGRVTVMQKDMQLARRIRGEEPRLPVR</sequence>
<dbReference type="FunFam" id="1.10.20.10:FF:000085">
    <property type="entry name" value="Histone H3.2"/>
    <property type="match status" value="1"/>
</dbReference>
<evidence type="ECO:0000256" key="5">
    <source>
        <dbReference type="ARBA" id="ARBA00023125"/>
    </source>
</evidence>
<dbReference type="GO" id="GO:0030527">
    <property type="term" value="F:structural constituent of chromatin"/>
    <property type="evidence" value="ECO:0007669"/>
    <property type="project" value="InterPro"/>
</dbReference>
<dbReference type="InterPro" id="IPR009072">
    <property type="entry name" value="Histone-fold"/>
</dbReference>
<keyword evidence="4" id="KW-0158">Chromosome</keyword>
<evidence type="ECO:0000259" key="9">
    <source>
        <dbReference type="Pfam" id="PF00125"/>
    </source>
</evidence>
<dbReference type="Gene3D" id="1.10.20.10">
    <property type="entry name" value="Histone, subunit A"/>
    <property type="match status" value="1"/>
</dbReference>
<proteinExistence type="inferred from homology"/>
<dbReference type="GO" id="GO:0003677">
    <property type="term" value="F:DNA binding"/>
    <property type="evidence" value="ECO:0007669"/>
    <property type="project" value="UniProtKB-KW"/>
</dbReference>
<feature type="domain" description="Core Histone H2A/H2B/H3" evidence="9">
    <location>
        <begin position="323"/>
        <end position="410"/>
    </location>
</feature>
<name>A0AAN6GLY1_9BASI</name>
<dbReference type="Pfam" id="PF00125">
    <property type="entry name" value="Histone"/>
    <property type="match status" value="1"/>
</dbReference>
<keyword evidence="11" id="KW-1185">Reference proteome</keyword>
<dbReference type="SUPFAM" id="SSF47113">
    <property type="entry name" value="Histone-fold"/>
    <property type="match status" value="1"/>
</dbReference>
<dbReference type="InterPro" id="IPR007125">
    <property type="entry name" value="H2A/H2B/H3"/>
</dbReference>
<comment type="subcellular location">
    <subcellularLocation>
        <location evidence="2">Chromosome</location>
    </subcellularLocation>
    <subcellularLocation>
        <location evidence="1">Nucleus</location>
    </subcellularLocation>
</comment>
<dbReference type="GO" id="GO:0046982">
    <property type="term" value="F:protein heterodimerization activity"/>
    <property type="evidence" value="ECO:0007669"/>
    <property type="project" value="InterPro"/>
</dbReference>
<evidence type="ECO:0000313" key="10">
    <source>
        <dbReference type="EMBL" id="KAK0540662.1"/>
    </source>
</evidence>
<dbReference type="SMART" id="SM00428">
    <property type="entry name" value="H3"/>
    <property type="match status" value="1"/>
</dbReference>
<dbReference type="PROSITE" id="PS00959">
    <property type="entry name" value="HISTONE_H3_2"/>
    <property type="match status" value="1"/>
</dbReference>
<gene>
    <name evidence="10" type="ORF">OC842_000337</name>
</gene>
<dbReference type="EMBL" id="JAPDMQ010000009">
    <property type="protein sequence ID" value="KAK0540662.1"/>
    <property type="molecule type" value="Genomic_DNA"/>
</dbReference>
<comment type="caution">
    <text evidence="10">The sequence shown here is derived from an EMBL/GenBank/DDBJ whole genome shotgun (WGS) entry which is preliminary data.</text>
</comment>
<accession>A0AAN6GLY1</accession>
<dbReference type="CDD" id="cd22911">
    <property type="entry name" value="HFD_H3"/>
    <property type="match status" value="1"/>
</dbReference>
<evidence type="ECO:0000256" key="8">
    <source>
        <dbReference type="SAM" id="MobiDB-lite"/>
    </source>
</evidence>
<keyword evidence="7" id="KW-0544">Nucleosome core</keyword>
<dbReference type="AlphaFoldDB" id="A0AAN6GLY1"/>
<evidence type="ECO:0000256" key="6">
    <source>
        <dbReference type="ARBA" id="ARBA00023242"/>
    </source>
</evidence>
<evidence type="ECO:0000256" key="2">
    <source>
        <dbReference type="ARBA" id="ARBA00004286"/>
    </source>
</evidence>
<dbReference type="PANTHER" id="PTHR11426">
    <property type="entry name" value="HISTONE H3"/>
    <property type="match status" value="1"/>
</dbReference>
<dbReference type="GO" id="GO:0005634">
    <property type="term" value="C:nucleus"/>
    <property type="evidence" value="ECO:0007669"/>
    <property type="project" value="UniProtKB-SubCell"/>
</dbReference>
<evidence type="ECO:0000256" key="3">
    <source>
        <dbReference type="ARBA" id="ARBA00010343"/>
    </source>
</evidence>
<organism evidence="10 11">
    <name type="scientific">Tilletia horrida</name>
    <dbReference type="NCBI Taxonomy" id="155126"/>
    <lineage>
        <taxon>Eukaryota</taxon>
        <taxon>Fungi</taxon>
        <taxon>Dikarya</taxon>
        <taxon>Basidiomycota</taxon>
        <taxon>Ustilaginomycotina</taxon>
        <taxon>Exobasidiomycetes</taxon>
        <taxon>Tilletiales</taxon>
        <taxon>Tilletiaceae</taxon>
        <taxon>Tilletia</taxon>
    </lineage>
</organism>
<evidence type="ECO:0000256" key="7">
    <source>
        <dbReference type="ARBA" id="ARBA00023269"/>
    </source>
</evidence>
<reference evidence="10" key="1">
    <citation type="journal article" date="2023" name="PhytoFront">
        <title>Draft Genome Resources of Seven Strains of Tilletia horrida, Causal Agent of Kernel Smut of Rice.</title>
        <authorList>
            <person name="Khanal S."/>
            <person name="Antony Babu S."/>
            <person name="Zhou X.G."/>
        </authorList>
    </citation>
    <scope>NUCLEOTIDE SEQUENCE</scope>
    <source>
        <strain evidence="10">TX3</strain>
    </source>
</reference>
<dbReference type="Proteomes" id="UP001176521">
    <property type="component" value="Unassembled WGS sequence"/>
</dbReference>
<feature type="compositionally biased region" description="Basic and acidic residues" evidence="8">
    <location>
        <begin position="140"/>
        <end position="160"/>
    </location>
</feature>
<evidence type="ECO:0000256" key="4">
    <source>
        <dbReference type="ARBA" id="ARBA00022454"/>
    </source>
</evidence>